<evidence type="ECO:0000259" key="6">
    <source>
        <dbReference type="Pfam" id="PF04825"/>
    </source>
</evidence>
<dbReference type="GO" id="GO:0007062">
    <property type="term" value="P:sister chromatid cohesion"/>
    <property type="evidence" value="ECO:0007669"/>
    <property type="project" value="InterPro"/>
</dbReference>
<feature type="region of interest" description="Disordered" evidence="4">
    <location>
        <begin position="1"/>
        <end position="39"/>
    </location>
</feature>
<proteinExistence type="inferred from homology"/>
<feature type="compositionally biased region" description="Basic and acidic residues" evidence="4">
    <location>
        <begin position="536"/>
        <end position="548"/>
    </location>
</feature>
<comment type="caution">
    <text evidence="7">The sequence shown here is derived from an EMBL/GenBank/DDBJ whole genome shotgun (WGS) entry which is preliminary data.</text>
</comment>
<dbReference type="InterPro" id="IPR023093">
    <property type="entry name" value="ScpA-like_C"/>
</dbReference>
<evidence type="ECO:0000256" key="3">
    <source>
        <dbReference type="ARBA" id="ARBA00023242"/>
    </source>
</evidence>
<dbReference type="OMA" id="CACAMFF"/>
<evidence type="ECO:0000313" key="8">
    <source>
        <dbReference type="Proteomes" id="UP000198287"/>
    </source>
</evidence>
<organism evidence="7 8">
    <name type="scientific">Folsomia candida</name>
    <name type="common">Springtail</name>
    <dbReference type="NCBI Taxonomy" id="158441"/>
    <lineage>
        <taxon>Eukaryota</taxon>
        <taxon>Metazoa</taxon>
        <taxon>Ecdysozoa</taxon>
        <taxon>Arthropoda</taxon>
        <taxon>Hexapoda</taxon>
        <taxon>Collembola</taxon>
        <taxon>Entomobryomorpha</taxon>
        <taxon>Isotomoidea</taxon>
        <taxon>Isotomidae</taxon>
        <taxon>Proisotominae</taxon>
        <taxon>Folsomia</taxon>
    </lineage>
</organism>
<feature type="region of interest" description="Disordered" evidence="4">
    <location>
        <begin position="60"/>
        <end position="90"/>
    </location>
</feature>
<reference evidence="7 8" key="1">
    <citation type="submission" date="2015-12" db="EMBL/GenBank/DDBJ databases">
        <title>The genome of Folsomia candida.</title>
        <authorList>
            <person name="Faddeeva A."/>
            <person name="Derks M.F."/>
            <person name="Anvar Y."/>
            <person name="Smit S."/>
            <person name="Van Straalen N."/>
            <person name="Roelofs D."/>
        </authorList>
    </citation>
    <scope>NUCLEOTIDE SEQUENCE [LARGE SCALE GENOMIC DNA]</scope>
    <source>
        <strain evidence="7 8">VU population</strain>
        <tissue evidence="7">Whole body</tissue>
    </source>
</reference>
<gene>
    <name evidence="7" type="ORF">Fcan01_14732</name>
</gene>
<sequence>MHFYIFSSDKGPRQQELTSSNCSDDVVEPPEENDTDDDLVLSFEIISEEEVARLQFPFLQPSAPSSMSSSSPSSISISSQGSNSSLGSTGTGDYYNPFPAKPSVINPKRFFRKSPPKLSLPPLEEKLTTAPKKGPPPELTEEEMMSSTARIWYVIQLKGHYNHGLEESEEEDSYFYHHPPLTMGDHSLATMEDSSSTKMTGWFSSLLHLPQKIKQHQADKHRFNVNTSSPEVREQLKHFSSSVASNKHGFCACAMFFAQDVLYSDGPLSLMWMAGNNEFKGKDFKSRRNKTYLLLLNSNIIELAAQVRKYFPAMGSAHGLSLRKVSILIKGLSIIYQKQMQHLAWSMHTIHLRMSISAKQLRQIDLPVETPSRTTHRSVVPQPVETFGFGDFDETLGADLLVDEFRPRCFTSNAVLPEVVVRPAITETPNSDERGTSSRKRKRHVQQTEEGFDESQVLNLLEEAISRNPMAHCLLEDDANQPQREFEGFDQFGDMGMGFGDYLNENMESRAGRTTENDGPAISVENPMLLSPGDRVTTRNLDDGEGRHGRSRKRPASVSEAGDIEQEIGQQQNVESVLGTQSTVMSTEGEQLDLQSLQVVDRRRGRRRYPLQIDQETLITLQYMHMQLQAQKRPLDYDELEEMRQSDRNGLVEKKNKKIALDVLLESAIGRQTNVGSALKQFIGQAHATALLPVPIRDRLPEELGGNLIASRNVREEGTLPGGVSTFGIQGGQIASDIGMDMQNEVESEQDNQSEMGRQIMNDVQQGEMEYQAPEFDIPEIILHPPEVHPEELGVAGLGDETVTFKKLFPPGKISKKQAATGFYQLLRMKAMHKVELKQDEPYGDIFVSKSA</sequence>
<protein>
    <submittedName>
        <fullName evidence="7">Double-strand-break repair protein rad21</fullName>
    </submittedName>
</protein>
<dbReference type="InterPro" id="IPR006909">
    <property type="entry name" value="Rad21/Rec8_C_eu"/>
</dbReference>
<comment type="similarity">
    <text evidence="2">Belongs to the rad21 family.</text>
</comment>
<evidence type="ECO:0000313" key="7">
    <source>
        <dbReference type="EMBL" id="OXA50280.1"/>
    </source>
</evidence>
<evidence type="ECO:0000256" key="2">
    <source>
        <dbReference type="ARBA" id="ARBA00009870"/>
    </source>
</evidence>
<feature type="region of interest" description="Disordered" evidence="4">
    <location>
        <begin position="426"/>
        <end position="452"/>
    </location>
</feature>
<name>A0A226DZ04_FOLCA</name>
<dbReference type="Proteomes" id="UP000198287">
    <property type="component" value="Unassembled WGS sequence"/>
</dbReference>
<dbReference type="SUPFAM" id="SSF46785">
    <property type="entry name" value="Winged helix' DNA-binding domain"/>
    <property type="match status" value="1"/>
</dbReference>
<dbReference type="PANTHER" id="PTHR12585:SF69">
    <property type="entry name" value="FI11703P"/>
    <property type="match status" value="1"/>
</dbReference>
<comment type="subcellular location">
    <subcellularLocation>
        <location evidence="1">Nucleus</location>
    </subcellularLocation>
</comment>
<dbReference type="Gene3D" id="1.10.10.580">
    <property type="entry name" value="Structural maintenance of chromosome 1. Chain E"/>
    <property type="match status" value="1"/>
</dbReference>
<accession>A0A226DZ04</accession>
<evidence type="ECO:0000256" key="4">
    <source>
        <dbReference type="SAM" id="MobiDB-lite"/>
    </source>
</evidence>
<dbReference type="PANTHER" id="PTHR12585">
    <property type="entry name" value="SCC1 / RAD21 FAMILY MEMBER"/>
    <property type="match status" value="1"/>
</dbReference>
<keyword evidence="3" id="KW-0539">Nucleus</keyword>
<feature type="compositionally biased region" description="Low complexity" evidence="4">
    <location>
        <begin position="62"/>
        <end position="88"/>
    </location>
</feature>
<dbReference type="OrthoDB" id="8298659at2759"/>
<dbReference type="InterPro" id="IPR006910">
    <property type="entry name" value="Rad21_Rec8_N"/>
</dbReference>
<feature type="domain" description="Rad21/Rec8-like protein N-terminal" evidence="6">
    <location>
        <begin position="255"/>
        <end position="373"/>
    </location>
</feature>
<dbReference type="GO" id="GO:1990414">
    <property type="term" value="P:replication-born double-strand break repair via sister chromatid exchange"/>
    <property type="evidence" value="ECO:0007669"/>
    <property type="project" value="TreeGrafter"/>
</dbReference>
<dbReference type="InterPro" id="IPR036390">
    <property type="entry name" value="WH_DNA-bd_sf"/>
</dbReference>
<feature type="region of interest" description="Disordered" evidence="4">
    <location>
        <begin position="111"/>
        <end position="140"/>
    </location>
</feature>
<feature type="region of interest" description="Disordered" evidence="4">
    <location>
        <begin position="511"/>
        <end position="561"/>
    </location>
</feature>
<dbReference type="GO" id="GO:0008278">
    <property type="term" value="C:cohesin complex"/>
    <property type="evidence" value="ECO:0007669"/>
    <property type="project" value="InterPro"/>
</dbReference>
<feature type="compositionally biased region" description="Acidic residues" evidence="4">
    <location>
        <begin position="25"/>
        <end position="39"/>
    </location>
</feature>
<evidence type="ECO:0000256" key="1">
    <source>
        <dbReference type="ARBA" id="ARBA00004123"/>
    </source>
</evidence>
<dbReference type="GO" id="GO:0005634">
    <property type="term" value="C:nucleus"/>
    <property type="evidence" value="ECO:0007669"/>
    <property type="project" value="UniProtKB-SubCell"/>
</dbReference>
<dbReference type="Pfam" id="PF04825">
    <property type="entry name" value="Rad21_Rec8_N"/>
    <property type="match status" value="1"/>
</dbReference>
<dbReference type="EMBL" id="LNIX01000009">
    <property type="protein sequence ID" value="OXA50280.1"/>
    <property type="molecule type" value="Genomic_DNA"/>
</dbReference>
<dbReference type="Pfam" id="PF04824">
    <property type="entry name" value="Rad21_Rec8"/>
    <property type="match status" value="1"/>
</dbReference>
<keyword evidence="8" id="KW-1185">Reference proteome</keyword>
<evidence type="ECO:0000259" key="5">
    <source>
        <dbReference type="Pfam" id="PF04824"/>
    </source>
</evidence>
<dbReference type="GO" id="GO:0003682">
    <property type="term" value="F:chromatin binding"/>
    <property type="evidence" value="ECO:0007669"/>
    <property type="project" value="TreeGrafter"/>
</dbReference>
<dbReference type="InterPro" id="IPR039781">
    <property type="entry name" value="Rad21/Rec8-like"/>
</dbReference>
<feature type="domain" description="Rad21/Rec8-like protein C-terminal eukaryotic" evidence="5">
    <location>
        <begin position="813"/>
        <end position="849"/>
    </location>
</feature>
<dbReference type="AlphaFoldDB" id="A0A226DZ04"/>